<accession>A0A0P1BBT7</accession>
<dbReference type="InterPro" id="IPR037129">
    <property type="entry name" value="XPA_sf"/>
</dbReference>
<keyword evidence="4" id="KW-0227">DNA damage</keyword>
<dbReference type="STRING" id="401625.A0A0P1BBT7"/>
<dbReference type="PANTHER" id="PTHR10142">
    <property type="entry name" value="DNA REPAIR PROTEIN COMPLEMENTING XP-A CELLS"/>
    <property type="match status" value="1"/>
</dbReference>
<evidence type="ECO:0000256" key="1">
    <source>
        <dbReference type="ARBA" id="ARBA00004123"/>
    </source>
</evidence>
<dbReference type="PANTHER" id="PTHR10142:SF0">
    <property type="entry name" value="DNA REPAIR PROTEIN COMPLEMENTING XP-A CELLS"/>
    <property type="match status" value="1"/>
</dbReference>
<dbReference type="GO" id="GO:0000110">
    <property type="term" value="C:nucleotide-excision repair factor 1 complex"/>
    <property type="evidence" value="ECO:0007669"/>
    <property type="project" value="TreeGrafter"/>
</dbReference>
<dbReference type="GO" id="GO:0000715">
    <property type="term" value="P:nucleotide-excision repair, DNA damage recognition"/>
    <property type="evidence" value="ECO:0007669"/>
    <property type="project" value="TreeGrafter"/>
</dbReference>
<proteinExistence type="inferred from homology"/>
<evidence type="ECO:0000256" key="2">
    <source>
        <dbReference type="ARBA" id="ARBA00005548"/>
    </source>
</evidence>
<feature type="compositionally biased region" description="Basic and acidic residues" evidence="11">
    <location>
        <begin position="112"/>
        <end position="125"/>
    </location>
</feature>
<keyword evidence="6" id="KW-0862">Zinc</keyword>
<dbReference type="OrthoDB" id="68328at2759"/>
<feature type="compositionally biased region" description="Polar residues" evidence="11">
    <location>
        <begin position="39"/>
        <end position="49"/>
    </location>
</feature>
<evidence type="ECO:0000259" key="12">
    <source>
        <dbReference type="Pfam" id="PF05181"/>
    </source>
</evidence>
<reference evidence="14" key="1">
    <citation type="submission" date="2014-09" db="EMBL/GenBank/DDBJ databases">
        <authorList>
            <person name="Sharma Rahul"/>
            <person name="Thines Marco"/>
        </authorList>
    </citation>
    <scope>NUCLEOTIDE SEQUENCE [LARGE SCALE GENOMIC DNA]</scope>
</reference>
<evidence type="ECO:0000256" key="5">
    <source>
        <dbReference type="ARBA" id="ARBA00022771"/>
    </source>
</evidence>
<dbReference type="SUPFAM" id="SSF46955">
    <property type="entry name" value="Putative DNA-binding domain"/>
    <property type="match status" value="1"/>
</dbReference>
<dbReference type="NCBIfam" id="TIGR00598">
    <property type="entry name" value="rad14"/>
    <property type="match status" value="1"/>
</dbReference>
<dbReference type="GO" id="GO:0006284">
    <property type="term" value="P:base-excision repair"/>
    <property type="evidence" value="ECO:0007669"/>
    <property type="project" value="TreeGrafter"/>
</dbReference>
<evidence type="ECO:0000256" key="10">
    <source>
        <dbReference type="ARBA" id="ARBA00072989"/>
    </source>
</evidence>
<feature type="compositionally biased region" description="Polar residues" evidence="11">
    <location>
        <begin position="62"/>
        <end position="99"/>
    </location>
</feature>
<evidence type="ECO:0000256" key="8">
    <source>
        <dbReference type="ARBA" id="ARBA00023204"/>
    </source>
</evidence>
<sequence length="354" mass="39867">MAPASPPRDLEAGPSVTPDHVRIMQENRLKAKARLQSLAAAQNPTTLNENGKRPHGPLSLESGRSSYSGPTVGPNANLSSSIPSNSRNANLGSEATKVSPTKRGQLAQAGQPRDDSNAPLPRDKSLGNYIEYDLSRLHNSKGGFLVEEGDEYSKTAEELAREKERERERIKADMEPGMMLDPSRQEACQECQSLEIDDQLRRVFGVRVCRSCSKRLPEKYSLLTKTEVKEDYLLTDAELKDTELLPHLLKKNPHKASYSNMMLFLRFQVEAYAFSAAKWGSEEGLDNEFQRREDEKARKRGKKFAQGLKELRRRTMNDTFRKRQETGNHTHEWQDLGDGTQQCDCGATIDVEVF</sequence>
<dbReference type="AlphaFoldDB" id="A0A0P1BBT7"/>
<organism evidence="13 14">
    <name type="scientific">Ceraceosorus bombacis</name>
    <dbReference type="NCBI Taxonomy" id="401625"/>
    <lineage>
        <taxon>Eukaryota</taxon>
        <taxon>Fungi</taxon>
        <taxon>Dikarya</taxon>
        <taxon>Basidiomycota</taxon>
        <taxon>Ustilaginomycotina</taxon>
        <taxon>Exobasidiomycetes</taxon>
        <taxon>Ceraceosorales</taxon>
        <taxon>Ceraceosoraceae</taxon>
        <taxon>Ceraceosorus</taxon>
    </lineage>
</organism>
<dbReference type="Gene3D" id="3.90.530.10">
    <property type="entry name" value="XPA C-terminal domain"/>
    <property type="match status" value="1"/>
</dbReference>
<evidence type="ECO:0000256" key="7">
    <source>
        <dbReference type="ARBA" id="ARBA00023125"/>
    </source>
</evidence>
<name>A0A0P1BBT7_9BASI</name>
<dbReference type="InterPro" id="IPR009061">
    <property type="entry name" value="DNA-bd_dom_put_sf"/>
</dbReference>
<evidence type="ECO:0000256" key="6">
    <source>
        <dbReference type="ARBA" id="ARBA00022833"/>
    </source>
</evidence>
<dbReference type="InterPro" id="IPR022656">
    <property type="entry name" value="XPA_C"/>
</dbReference>
<feature type="region of interest" description="Disordered" evidence="11">
    <location>
        <begin position="32"/>
        <end position="125"/>
    </location>
</feature>
<dbReference type="PROSITE" id="PS00753">
    <property type="entry name" value="XPA_2"/>
    <property type="match status" value="1"/>
</dbReference>
<dbReference type="CDD" id="cd21077">
    <property type="entry name" value="DBD_Rad14"/>
    <property type="match status" value="1"/>
</dbReference>
<evidence type="ECO:0000256" key="3">
    <source>
        <dbReference type="ARBA" id="ARBA00022723"/>
    </source>
</evidence>
<keyword evidence="7" id="KW-0238">DNA-binding</keyword>
<protein>
    <recommendedName>
        <fullName evidence="10">DNA repair protein RAD14</fullName>
    </recommendedName>
</protein>
<evidence type="ECO:0000313" key="13">
    <source>
        <dbReference type="EMBL" id="CEH12840.1"/>
    </source>
</evidence>
<evidence type="ECO:0000256" key="9">
    <source>
        <dbReference type="ARBA" id="ARBA00023242"/>
    </source>
</evidence>
<keyword evidence="8" id="KW-0234">DNA repair</keyword>
<keyword evidence="9" id="KW-0539">Nucleus</keyword>
<evidence type="ECO:0000313" key="14">
    <source>
        <dbReference type="Proteomes" id="UP000054845"/>
    </source>
</evidence>
<feature type="domain" description="XPA C-terminal" evidence="12">
    <location>
        <begin position="219"/>
        <end position="269"/>
    </location>
</feature>
<keyword evidence="14" id="KW-1185">Reference proteome</keyword>
<dbReference type="GO" id="GO:1901255">
    <property type="term" value="P:nucleotide-excision repair involved in interstrand cross-link repair"/>
    <property type="evidence" value="ECO:0007669"/>
    <property type="project" value="TreeGrafter"/>
</dbReference>
<dbReference type="InterPro" id="IPR022658">
    <property type="entry name" value="XPA_CS"/>
</dbReference>
<comment type="similarity">
    <text evidence="2">Belongs to the XPA family.</text>
</comment>
<dbReference type="InterPro" id="IPR000465">
    <property type="entry name" value="XPA/RAD14"/>
</dbReference>
<dbReference type="GO" id="GO:0003684">
    <property type="term" value="F:damaged DNA binding"/>
    <property type="evidence" value="ECO:0007669"/>
    <property type="project" value="InterPro"/>
</dbReference>
<keyword evidence="5" id="KW-0863">Zinc-finger</keyword>
<dbReference type="Proteomes" id="UP000054845">
    <property type="component" value="Unassembled WGS sequence"/>
</dbReference>
<dbReference type="GO" id="GO:0070914">
    <property type="term" value="P:UV-damage excision repair"/>
    <property type="evidence" value="ECO:0007669"/>
    <property type="project" value="TreeGrafter"/>
</dbReference>
<dbReference type="EMBL" id="CCYA01000192">
    <property type="protein sequence ID" value="CEH12840.1"/>
    <property type="molecule type" value="Genomic_DNA"/>
</dbReference>
<evidence type="ECO:0000256" key="11">
    <source>
        <dbReference type="SAM" id="MobiDB-lite"/>
    </source>
</evidence>
<evidence type="ECO:0000256" key="4">
    <source>
        <dbReference type="ARBA" id="ARBA00022763"/>
    </source>
</evidence>
<dbReference type="GO" id="GO:0008270">
    <property type="term" value="F:zinc ion binding"/>
    <property type="evidence" value="ECO:0007669"/>
    <property type="project" value="UniProtKB-KW"/>
</dbReference>
<comment type="subcellular location">
    <subcellularLocation>
        <location evidence="1">Nucleus</location>
    </subcellularLocation>
</comment>
<feature type="region of interest" description="Disordered" evidence="11">
    <location>
        <begin position="1"/>
        <end position="20"/>
    </location>
</feature>
<keyword evidence="3" id="KW-0479">Metal-binding</keyword>
<dbReference type="FunFam" id="3.90.530.10:FF:000003">
    <property type="entry name" value="Dna repair rad14 protein"/>
    <property type="match status" value="1"/>
</dbReference>
<dbReference type="Pfam" id="PF05181">
    <property type="entry name" value="XPA_C"/>
    <property type="match status" value="1"/>
</dbReference>